<reference evidence="1 2" key="1">
    <citation type="journal article" date="2020" name="Nat. Food">
        <title>A phased Vanilla planifolia genome enables genetic improvement of flavour and production.</title>
        <authorList>
            <person name="Hasing T."/>
            <person name="Tang H."/>
            <person name="Brym M."/>
            <person name="Khazi F."/>
            <person name="Huang T."/>
            <person name="Chambers A.H."/>
        </authorList>
    </citation>
    <scope>NUCLEOTIDE SEQUENCE [LARGE SCALE GENOMIC DNA]</scope>
    <source>
        <tissue evidence="1">Leaf</tissue>
    </source>
</reference>
<protein>
    <submittedName>
        <fullName evidence="1">Uncharacterized protein</fullName>
    </submittedName>
</protein>
<organism evidence="1 2">
    <name type="scientific">Vanilla planifolia</name>
    <name type="common">Vanilla</name>
    <dbReference type="NCBI Taxonomy" id="51239"/>
    <lineage>
        <taxon>Eukaryota</taxon>
        <taxon>Viridiplantae</taxon>
        <taxon>Streptophyta</taxon>
        <taxon>Embryophyta</taxon>
        <taxon>Tracheophyta</taxon>
        <taxon>Spermatophyta</taxon>
        <taxon>Magnoliopsida</taxon>
        <taxon>Liliopsida</taxon>
        <taxon>Asparagales</taxon>
        <taxon>Orchidaceae</taxon>
        <taxon>Vanilloideae</taxon>
        <taxon>Vanilleae</taxon>
        <taxon>Vanilla</taxon>
    </lineage>
</organism>
<dbReference type="AlphaFoldDB" id="A0A835Q1E6"/>
<dbReference type="EMBL" id="JADCNM010000011">
    <property type="protein sequence ID" value="KAG0462465.1"/>
    <property type="molecule type" value="Genomic_DNA"/>
</dbReference>
<proteinExistence type="predicted"/>
<evidence type="ECO:0000313" key="2">
    <source>
        <dbReference type="Proteomes" id="UP000639772"/>
    </source>
</evidence>
<accession>A0A835Q1E6</accession>
<name>A0A835Q1E6_VANPL</name>
<dbReference type="Proteomes" id="UP000639772">
    <property type="component" value="Chromosome 11"/>
</dbReference>
<evidence type="ECO:0000313" key="1">
    <source>
        <dbReference type="EMBL" id="KAG0462465.1"/>
    </source>
</evidence>
<gene>
    <name evidence="1" type="ORF">HPP92_020941</name>
</gene>
<sequence length="141" mass="15808">MAEWLSLKCVEAERRVMEAKAKRAVWIAEKDVTQLEGLGVEELEKARKLMVEAKQRVKMRQMELLFADAAIPINMLGWNTNACGSTVGEVEVETWEGGGLVMTSAKTDEEMLMRYPFSAKTDEEMLMRYPFSAAATGANLI</sequence>
<comment type="caution">
    <text evidence="1">The sequence shown here is derived from an EMBL/GenBank/DDBJ whole genome shotgun (WGS) entry which is preliminary data.</text>
</comment>